<dbReference type="OrthoDB" id="9770694at2"/>
<keyword evidence="3" id="KW-1185">Reference proteome</keyword>
<reference evidence="2 3" key="1">
    <citation type="submission" date="2016-10" db="EMBL/GenBank/DDBJ databases">
        <authorList>
            <person name="de Groot N.N."/>
        </authorList>
    </citation>
    <scope>NUCLEOTIDE SEQUENCE [LARGE SCALE GENOMIC DNA]</scope>
    <source>
        <strain evidence="2 3">DSM 9179</strain>
    </source>
</reference>
<dbReference type="Proteomes" id="UP000199701">
    <property type="component" value="Unassembled WGS sequence"/>
</dbReference>
<feature type="domain" description="AAA+ ATPase" evidence="1">
    <location>
        <begin position="109"/>
        <end position="230"/>
    </location>
</feature>
<accession>A0A1I0QZZ8</accession>
<dbReference type="GO" id="GO:0006260">
    <property type="term" value="P:DNA replication"/>
    <property type="evidence" value="ECO:0007669"/>
    <property type="project" value="TreeGrafter"/>
</dbReference>
<dbReference type="STRING" id="99656.SAMN05421659_11099"/>
<organism evidence="2 3">
    <name type="scientific">[Clostridium] fimetarium</name>
    <dbReference type="NCBI Taxonomy" id="99656"/>
    <lineage>
        <taxon>Bacteria</taxon>
        <taxon>Bacillati</taxon>
        <taxon>Bacillota</taxon>
        <taxon>Clostridia</taxon>
        <taxon>Lachnospirales</taxon>
        <taxon>Lachnospiraceae</taxon>
    </lineage>
</organism>
<evidence type="ECO:0000313" key="3">
    <source>
        <dbReference type="Proteomes" id="UP000199701"/>
    </source>
</evidence>
<dbReference type="Pfam" id="PF01695">
    <property type="entry name" value="IstB_IS21"/>
    <property type="match status" value="1"/>
</dbReference>
<gene>
    <name evidence="2" type="ORF">SAMN05421659_11099</name>
</gene>
<dbReference type="AlphaFoldDB" id="A0A1I0QZZ8"/>
<dbReference type="InterPro" id="IPR027417">
    <property type="entry name" value="P-loop_NTPase"/>
</dbReference>
<dbReference type="EMBL" id="FOJI01000010">
    <property type="protein sequence ID" value="SEW33356.1"/>
    <property type="molecule type" value="Genomic_DNA"/>
</dbReference>
<dbReference type="PANTHER" id="PTHR30050">
    <property type="entry name" value="CHROMOSOMAL REPLICATION INITIATOR PROTEIN DNAA"/>
    <property type="match status" value="1"/>
</dbReference>
<dbReference type="SUPFAM" id="SSF52540">
    <property type="entry name" value="P-loop containing nucleoside triphosphate hydrolases"/>
    <property type="match status" value="1"/>
</dbReference>
<protein>
    <submittedName>
        <fullName evidence="2">DNA replication protein DnaC</fullName>
    </submittedName>
</protein>
<name>A0A1I0QZZ8_9FIRM</name>
<dbReference type="InterPro" id="IPR003593">
    <property type="entry name" value="AAA+_ATPase"/>
</dbReference>
<evidence type="ECO:0000313" key="2">
    <source>
        <dbReference type="EMBL" id="SEW33356.1"/>
    </source>
</evidence>
<proteinExistence type="predicted"/>
<dbReference type="Gene3D" id="3.40.50.300">
    <property type="entry name" value="P-loop containing nucleotide triphosphate hydrolases"/>
    <property type="match status" value="1"/>
</dbReference>
<sequence length="267" mass="30995">MDKENTFIGDDGLIYCSICHEAMELKLPTPLLVKFDRFPRQCACHRLQEEKEKKERRDREHAEIVSRNKRICFHEKRMQEWTFEHDDGSSPAMNRARAFVEHWDEVRNAKAGLLFWGGIGTGKTYMAACIANALLEKEKRVMMTDFSAITNISVNDAREYISCLVSYDLLIIDDLGAERSTEYAIQNVFDVINRRWESGRPLIVTTNLDMEDITKEKDIAKTRIYDRLLDMCTPVLVDGDSKRIESANHKKNFYKGIFKQKKGGERT</sequence>
<dbReference type="NCBIfam" id="NF005992">
    <property type="entry name" value="PRK08116.1"/>
    <property type="match status" value="1"/>
</dbReference>
<dbReference type="PANTHER" id="PTHR30050:SF4">
    <property type="entry name" value="ATP-BINDING PROTEIN RV3427C IN INSERTION SEQUENCE-RELATED"/>
    <property type="match status" value="1"/>
</dbReference>
<evidence type="ECO:0000259" key="1">
    <source>
        <dbReference type="SMART" id="SM00382"/>
    </source>
</evidence>
<dbReference type="CDD" id="cd00009">
    <property type="entry name" value="AAA"/>
    <property type="match status" value="1"/>
</dbReference>
<dbReference type="SMART" id="SM00382">
    <property type="entry name" value="AAA"/>
    <property type="match status" value="1"/>
</dbReference>
<dbReference type="RefSeq" id="WP_092454837.1">
    <property type="nucleotide sequence ID" value="NZ_FOJI01000010.1"/>
</dbReference>
<dbReference type="InterPro" id="IPR002611">
    <property type="entry name" value="IstB_ATP-bd"/>
</dbReference>
<dbReference type="GO" id="GO:0005524">
    <property type="term" value="F:ATP binding"/>
    <property type="evidence" value="ECO:0007669"/>
    <property type="project" value="InterPro"/>
</dbReference>